<organism evidence="1 2">
    <name type="scientific">Leptosia nina</name>
    <dbReference type="NCBI Taxonomy" id="320188"/>
    <lineage>
        <taxon>Eukaryota</taxon>
        <taxon>Metazoa</taxon>
        <taxon>Ecdysozoa</taxon>
        <taxon>Arthropoda</taxon>
        <taxon>Hexapoda</taxon>
        <taxon>Insecta</taxon>
        <taxon>Pterygota</taxon>
        <taxon>Neoptera</taxon>
        <taxon>Endopterygota</taxon>
        <taxon>Lepidoptera</taxon>
        <taxon>Glossata</taxon>
        <taxon>Ditrysia</taxon>
        <taxon>Papilionoidea</taxon>
        <taxon>Pieridae</taxon>
        <taxon>Pierinae</taxon>
        <taxon>Leptosia</taxon>
    </lineage>
</organism>
<dbReference type="Proteomes" id="UP001497472">
    <property type="component" value="Unassembled WGS sequence"/>
</dbReference>
<proteinExistence type="predicted"/>
<accession>A0AAV1JY51</accession>
<evidence type="ECO:0000313" key="2">
    <source>
        <dbReference type="Proteomes" id="UP001497472"/>
    </source>
</evidence>
<reference evidence="1 2" key="1">
    <citation type="submission" date="2023-11" db="EMBL/GenBank/DDBJ databases">
        <authorList>
            <person name="Okamura Y."/>
        </authorList>
    </citation>
    <scope>NUCLEOTIDE SEQUENCE [LARGE SCALE GENOMIC DNA]</scope>
</reference>
<dbReference type="AlphaFoldDB" id="A0AAV1JY51"/>
<dbReference type="EMBL" id="CAVLEF010000215">
    <property type="protein sequence ID" value="CAK1553256.1"/>
    <property type="molecule type" value="Genomic_DNA"/>
</dbReference>
<name>A0AAV1JY51_9NEOP</name>
<keyword evidence="2" id="KW-1185">Reference proteome</keyword>
<sequence length="226" mass="27917">MRYKLSEFEYDDVKYVFLNHTRRQSGWWNSWFGINPYADSWQRAKICLCMQISYKNAYLCHEIIFRYQILLELYQMIEKRYYHKLRSDVAPSSLMLYFYTNILEESQAIIHLCNMLHEIEDKYRYNSPIKKKHDSAFQDSFDIKDEKNRTLSPDETYERYQRLMKKEALKRERERKKQRKMYLKFGITTKSQENSIYRTKKSRFPLHYGWSLEDWPPKPKGYRPQK</sequence>
<protein>
    <submittedName>
        <fullName evidence="1">Uncharacterized protein</fullName>
    </submittedName>
</protein>
<gene>
    <name evidence="1" type="ORF">LNINA_LOCUS12266</name>
</gene>
<comment type="caution">
    <text evidence="1">The sequence shown here is derived from an EMBL/GenBank/DDBJ whole genome shotgun (WGS) entry which is preliminary data.</text>
</comment>
<evidence type="ECO:0000313" key="1">
    <source>
        <dbReference type="EMBL" id="CAK1553256.1"/>
    </source>
</evidence>